<evidence type="ECO:0000313" key="3">
    <source>
        <dbReference type="Proteomes" id="UP001176961"/>
    </source>
</evidence>
<feature type="compositionally biased region" description="Basic and acidic residues" evidence="1">
    <location>
        <begin position="57"/>
        <end position="72"/>
    </location>
</feature>
<feature type="compositionally biased region" description="Pro residues" evidence="1">
    <location>
        <begin position="228"/>
        <end position="239"/>
    </location>
</feature>
<feature type="region of interest" description="Disordered" evidence="1">
    <location>
        <begin position="131"/>
        <end position="170"/>
    </location>
</feature>
<evidence type="ECO:0000256" key="1">
    <source>
        <dbReference type="SAM" id="MobiDB-lite"/>
    </source>
</evidence>
<keyword evidence="3" id="KW-1185">Reference proteome</keyword>
<sequence>MHYSGLYPAVQGSIDSRRILYEQSRCQICFIEIVCLDGEDAGGGLIHATTVKAMATTRRESSNSANKPREGTSSDSPQGSHEMATTDTNVATAVKTSRTPLFASDELLASDPEVQAWCESPVNMDTSLAIPTSSNFGNLGNTPIQPRSGNPQTTSAPSTSPQHLPVGPDIQATNESSRIIDTTTLTSAFSSSCDITGKQSLLPRSGTPPTIPFPQQSVELPSTSRAQPTPPNPPPPRQPPKGQHLINRSPQRSARGPAQAEWLQRRTPDDYWHYLMDMHPWARLVKPQPLRREDLTEAQISNFLQENTYRQVPHLGCMSSSFVRSLFPRVPPDMKQVSTTLPFIEFSTLEDAIIFRDKS</sequence>
<organism evidence="2 3">
    <name type="scientific">Cylicocyclus nassatus</name>
    <name type="common">Nematode worm</name>
    <dbReference type="NCBI Taxonomy" id="53992"/>
    <lineage>
        <taxon>Eukaryota</taxon>
        <taxon>Metazoa</taxon>
        <taxon>Ecdysozoa</taxon>
        <taxon>Nematoda</taxon>
        <taxon>Chromadorea</taxon>
        <taxon>Rhabditida</taxon>
        <taxon>Rhabditina</taxon>
        <taxon>Rhabditomorpha</taxon>
        <taxon>Strongyloidea</taxon>
        <taxon>Strongylidae</taxon>
        <taxon>Cylicocyclus</taxon>
    </lineage>
</organism>
<dbReference type="AlphaFoldDB" id="A0AA36M885"/>
<gene>
    <name evidence="2" type="ORF">CYNAS_LOCUS14029</name>
</gene>
<comment type="caution">
    <text evidence="2">The sequence shown here is derived from an EMBL/GenBank/DDBJ whole genome shotgun (WGS) entry which is preliminary data.</text>
</comment>
<dbReference type="EMBL" id="CATQJL010000305">
    <property type="protein sequence ID" value="CAJ0602046.1"/>
    <property type="molecule type" value="Genomic_DNA"/>
</dbReference>
<proteinExistence type="predicted"/>
<evidence type="ECO:0000313" key="2">
    <source>
        <dbReference type="EMBL" id="CAJ0602046.1"/>
    </source>
</evidence>
<feature type="compositionally biased region" description="Polar residues" evidence="1">
    <location>
        <begin position="213"/>
        <end position="227"/>
    </location>
</feature>
<reference evidence="2" key="1">
    <citation type="submission" date="2023-07" db="EMBL/GenBank/DDBJ databases">
        <authorList>
            <consortium name="CYATHOMIX"/>
        </authorList>
    </citation>
    <scope>NUCLEOTIDE SEQUENCE</scope>
    <source>
        <strain evidence="2">N/A</strain>
    </source>
</reference>
<dbReference type="Proteomes" id="UP001176961">
    <property type="component" value="Unassembled WGS sequence"/>
</dbReference>
<feature type="region of interest" description="Disordered" evidence="1">
    <location>
        <begin position="55"/>
        <end position="91"/>
    </location>
</feature>
<feature type="region of interest" description="Disordered" evidence="1">
    <location>
        <begin position="199"/>
        <end position="261"/>
    </location>
</feature>
<accession>A0AA36M885</accession>
<name>A0AA36M885_CYLNA</name>
<feature type="compositionally biased region" description="Polar residues" evidence="1">
    <location>
        <begin position="131"/>
        <end position="162"/>
    </location>
</feature>
<protein>
    <submittedName>
        <fullName evidence="2">Uncharacterized protein</fullName>
    </submittedName>
</protein>
<feature type="compositionally biased region" description="Polar residues" evidence="1">
    <location>
        <begin position="73"/>
        <end position="91"/>
    </location>
</feature>